<proteinExistence type="predicted"/>
<name>A0A0F5JGY5_9BACT</name>
<gene>
    <name evidence="1" type="ORF">HMPREF1535_01655</name>
</gene>
<dbReference type="RefSeq" id="WP_046145804.1">
    <property type="nucleotide sequence ID" value="NZ_KQ033912.1"/>
</dbReference>
<protein>
    <recommendedName>
        <fullName evidence="3">NVEALA protein</fullName>
    </recommendedName>
</protein>
<comment type="caution">
    <text evidence="1">The sequence shown here is derived from an EMBL/GenBank/DDBJ whole genome shotgun (WGS) entry which is preliminary data.</text>
</comment>
<evidence type="ECO:0000313" key="1">
    <source>
        <dbReference type="EMBL" id="KKB57003.1"/>
    </source>
</evidence>
<accession>A0A0F5JGY5</accession>
<organism evidence="1 2">
    <name type="scientific">Parabacteroides goldsteinii DSM 19448 = WAL 12034</name>
    <dbReference type="NCBI Taxonomy" id="927665"/>
    <lineage>
        <taxon>Bacteria</taxon>
        <taxon>Pseudomonadati</taxon>
        <taxon>Bacteroidota</taxon>
        <taxon>Bacteroidia</taxon>
        <taxon>Bacteroidales</taxon>
        <taxon>Tannerellaceae</taxon>
        <taxon>Parabacteroides</taxon>
    </lineage>
</organism>
<evidence type="ECO:0000313" key="2">
    <source>
        <dbReference type="Proteomes" id="UP000033047"/>
    </source>
</evidence>
<reference evidence="1 2" key="1">
    <citation type="submission" date="2013-04" db="EMBL/GenBank/DDBJ databases">
        <title>The Genome Sequence of Parabacteroides goldsteinii DSM 19448.</title>
        <authorList>
            <consortium name="The Broad Institute Genomics Platform"/>
            <person name="Earl A."/>
            <person name="Ward D."/>
            <person name="Feldgarden M."/>
            <person name="Gevers D."/>
            <person name="Martens E."/>
            <person name="Sakamoto M."/>
            <person name="Benno Y."/>
            <person name="Song Y."/>
            <person name="Liu C."/>
            <person name="Lee J."/>
            <person name="Bolanos M."/>
            <person name="Vaisanen M.L."/>
            <person name="Finegold S.M."/>
            <person name="Walker B."/>
            <person name="Young S."/>
            <person name="Zeng Q."/>
            <person name="Gargeya S."/>
            <person name="Fitzgerald M."/>
            <person name="Haas B."/>
            <person name="Abouelleil A."/>
            <person name="Allen A.W."/>
            <person name="Alvarado L."/>
            <person name="Arachchi H.M."/>
            <person name="Berlin A.M."/>
            <person name="Chapman S.B."/>
            <person name="Gainer-Dewar J."/>
            <person name="Goldberg J."/>
            <person name="Griggs A."/>
            <person name="Gujja S."/>
            <person name="Hansen M."/>
            <person name="Howarth C."/>
            <person name="Imamovic A."/>
            <person name="Ireland A."/>
            <person name="Larimer J."/>
            <person name="McCowan C."/>
            <person name="Murphy C."/>
            <person name="Pearson M."/>
            <person name="Poon T.W."/>
            <person name="Priest M."/>
            <person name="Roberts A."/>
            <person name="Saif S."/>
            <person name="Shea T."/>
            <person name="Sisk P."/>
            <person name="Sykes S."/>
            <person name="Wortman J."/>
            <person name="Nusbaum C."/>
            <person name="Birren B."/>
        </authorList>
    </citation>
    <scope>NUCLEOTIDE SEQUENCE [LARGE SCALE GENOMIC DNA]</scope>
    <source>
        <strain evidence="1 2">DSM 19448</strain>
    </source>
</reference>
<dbReference type="Pfam" id="PF14055">
    <property type="entry name" value="NVEALA"/>
    <property type="match status" value="1"/>
</dbReference>
<evidence type="ECO:0008006" key="3">
    <source>
        <dbReference type="Google" id="ProtNLM"/>
    </source>
</evidence>
<dbReference type="PATRIC" id="fig|927665.4.peg.1692"/>
<dbReference type="EMBL" id="AQHV01000010">
    <property type="protein sequence ID" value="KKB57003.1"/>
    <property type="molecule type" value="Genomic_DNA"/>
</dbReference>
<dbReference type="HOGENOM" id="CLU_173809_2_0_10"/>
<sequence length="77" mass="8276">MKKKICKMLSVAIIGIVMVIVGLYATTSDQEEEVSDLLLENIEALASGEGSSTVLCYGKGSLPCPDGTKVEFVQYME</sequence>
<dbReference type="InterPro" id="IPR025905">
    <property type="entry name" value="NVEALA"/>
</dbReference>
<dbReference type="Proteomes" id="UP000033047">
    <property type="component" value="Unassembled WGS sequence"/>
</dbReference>
<dbReference type="STRING" id="927665.HMPREF1535_01655"/>
<dbReference type="AlphaFoldDB" id="A0A0F5JGY5"/>